<feature type="transmembrane region" description="Helical" evidence="7">
    <location>
        <begin position="316"/>
        <end position="336"/>
    </location>
</feature>
<sequence>MEPDALAFLFLVYGSTVVAMDDHDQSDEAPTRLEGKFAGMVCCWILGVATLVAWSCMLTIGDYYYKLFPADVSVSVLLFNTTFKCSQEYHPERVITLIYMPFAVGTMAILAYYESKVDTRKRILSGLVIFFTSSLLLLVLDLATSGKGGIGPFVGICTIAASFGVADALLQGGMSYLAGIAAAGALTSILRLLTKAAFENLKNGIRKGVVLFLVISALFQLACLLVYAFIFPKLQIVRYYRSKASLEGSKTVSSDLAAGGILAKQGVVHNERLSNKELFFQNIDYAVDLILIFVVTLSIFPGFIYEDTGSHQLGSWYKLVLIAMFNVCDLLSRYIPLMESLKLKSRKGLMVGVISRFLFIPAFYFTAKYSDQGWMIFLTSFLGLTNGYLTVCVVTQAPKGYKGPEQNALGNLLVLCVLFGVFAGVALDWLWMIGKNEAF</sequence>
<dbReference type="PRINTS" id="PR01130">
    <property type="entry name" value="DERENTRNSPRT"/>
</dbReference>
<reference evidence="8" key="2">
    <citation type="journal article" date="2023" name="Plants (Basel)">
        <title>Annotation of the Turnera subulata (Passifloraceae) Draft Genome Reveals the S-Locus Evolved after the Divergence of Turneroideae from Passifloroideae in a Stepwise Manner.</title>
        <authorList>
            <person name="Henning P.M."/>
            <person name="Roalson E.H."/>
            <person name="Mir W."/>
            <person name="McCubbin A.G."/>
            <person name="Shore J.S."/>
        </authorList>
    </citation>
    <scope>NUCLEOTIDE SEQUENCE</scope>
    <source>
        <strain evidence="8">F60SS</strain>
    </source>
</reference>
<feature type="transmembrane region" description="Helical" evidence="7">
    <location>
        <begin position="409"/>
        <end position="432"/>
    </location>
</feature>
<keyword evidence="4 7" id="KW-0812">Transmembrane</keyword>
<dbReference type="GO" id="GO:0005337">
    <property type="term" value="F:nucleoside transmembrane transporter activity"/>
    <property type="evidence" value="ECO:0007669"/>
    <property type="project" value="InterPro"/>
</dbReference>
<comment type="subcellular location">
    <subcellularLocation>
        <location evidence="1">Membrane</location>
        <topology evidence="1">Multi-pass membrane protein</topology>
    </subcellularLocation>
</comment>
<dbReference type="Proteomes" id="UP001141552">
    <property type="component" value="Unassembled WGS sequence"/>
</dbReference>
<dbReference type="PIRSF" id="PIRSF016379">
    <property type="entry name" value="ENT"/>
    <property type="match status" value="1"/>
</dbReference>
<keyword evidence="9" id="KW-1185">Reference proteome</keyword>
<keyword evidence="5 7" id="KW-1133">Transmembrane helix</keyword>
<evidence type="ECO:0000256" key="2">
    <source>
        <dbReference type="ARBA" id="ARBA00007965"/>
    </source>
</evidence>
<dbReference type="AlphaFoldDB" id="A0A9Q0FW51"/>
<dbReference type="GO" id="GO:0005886">
    <property type="term" value="C:plasma membrane"/>
    <property type="evidence" value="ECO:0007669"/>
    <property type="project" value="TreeGrafter"/>
</dbReference>
<name>A0A9Q0FW51_9ROSI</name>
<dbReference type="EMBL" id="JAKUCV010003748">
    <property type="protein sequence ID" value="KAJ4837740.1"/>
    <property type="molecule type" value="Genomic_DNA"/>
</dbReference>
<evidence type="ECO:0000256" key="1">
    <source>
        <dbReference type="ARBA" id="ARBA00004141"/>
    </source>
</evidence>
<reference evidence="8" key="1">
    <citation type="submission" date="2022-02" db="EMBL/GenBank/DDBJ databases">
        <authorList>
            <person name="Henning P.M."/>
            <person name="McCubbin A.G."/>
            <person name="Shore J.S."/>
        </authorList>
    </citation>
    <scope>NUCLEOTIDE SEQUENCE</scope>
    <source>
        <strain evidence="8">F60SS</strain>
        <tissue evidence="8">Leaves</tissue>
    </source>
</reference>
<feature type="transmembrane region" description="Helical" evidence="7">
    <location>
        <begin position="210"/>
        <end position="231"/>
    </location>
</feature>
<comment type="caution">
    <text evidence="8">The sequence shown here is derived from an EMBL/GenBank/DDBJ whole genome shotgun (WGS) entry which is preliminary data.</text>
</comment>
<organism evidence="8 9">
    <name type="scientific">Turnera subulata</name>
    <dbReference type="NCBI Taxonomy" id="218843"/>
    <lineage>
        <taxon>Eukaryota</taxon>
        <taxon>Viridiplantae</taxon>
        <taxon>Streptophyta</taxon>
        <taxon>Embryophyta</taxon>
        <taxon>Tracheophyta</taxon>
        <taxon>Spermatophyta</taxon>
        <taxon>Magnoliopsida</taxon>
        <taxon>eudicotyledons</taxon>
        <taxon>Gunneridae</taxon>
        <taxon>Pentapetalae</taxon>
        <taxon>rosids</taxon>
        <taxon>fabids</taxon>
        <taxon>Malpighiales</taxon>
        <taxon>Passifloraceae</taxon>
        <taxon>Turnera</taxon>
    </lineage>
</organism>
<proteinExistence type="inferred from homology"/>
<feature type="transmembrane region" description="Helical" evidence="7">
    <location>
        <begin position="94"/>
        <end position="112"/>
    </location>
</feature>
<dbReference type="PANTHER" id="PTHR10332">
    <property type="entry name" value="EQUILIBRATIVE NUCLEOSIDE TRANSPORTER"/>
    <property type="match status" value="1"/>
</dbReference>
<evidence type="ECO:0000256" key="3">
    <source>
        <dbReference type="ARBA" id="ARBA00022448"/>
    </source>
</evidence>
<evidence type="ECO:0000256" key="5">
    <source>
        <dbReference type="ARBA" id="ARBA00022989"/>
    </source>
</evidence>
<keyword evidence="3" id="KW-0813">Transport</keyword>
<evidence type="ECO:0000256" key="4">
    <source>
        <dbReference type="ARBA" id="ARBA00022692"/>
    </source>
</evidence>
<dbReference type="PANTHER" id="PTHR10332:SF90">
    <property type="entry name" value="EQUILIBRATIVE NUCLEOTIDE TRANSPORTER 3-LIKE ISOFORM X1"/>
    <property type="match status" value="1"/>
</dbReference>
<feature type="transmembrane region" description="Helical" evidence="7">
    <location>
        <begin position="124"/>
        <end position="144"/>
    </location>
</feature>
<feature type="transmembrane region" description="Helical" evidence="7">
    <location>
        <begin position="285"/>
        <end position="304"/>
    </location>
</feature>
<evidence type="ECO:0000313" key="9">
    <source>
        <dbReference type="Proteomes" id="UP001141552"/>
    </source>
</evidence>
<feature type="transmembrane region" description="Helical" evidence="7">
    <location>
        <begin position="35"/>
        <end position="56"/>
    </location>
</feature>
<feature type="transmembrane region" description="Helical" evidence="7">
    <location>
        <begin position="348"/>
        <end position="367"/>
    </location>
</feature>
<accession>A0A9Q0FW51</accession>
<evidence type="ECO:0000256" key="7">
    <source>
        <dbReference type="SAM" id="Phobius"/>
    </source>
</evidence>
<evidence type="ECO:0000313" key="8">
    <source>
        <dbReference type="EMBL" id="KAJ4837740.1"/>
    </source>
</evidence>
<protein>
    <submittedName>
        <fullName evidence="8">Uncharacterized protein</fullName>
    </submittedName>
</protein>
<feature type="transmembrane region" description="Helical" evidence="7">
    <location>
        <begin position="177"/>
        <end position="198"/>
    </location>
</feature>
<dbReference type="Pfam" id="PF01733">
    <property type="entry name" value="Nucleoside_tran"/>
    <property type="match status" value="1"/>
</dbReference>
<keyword evidence="6 7" id="KW-0472">Membrane</keyword>
<dbReference type="OrthoDB" id="1856718at2759"/>
<feature type="transmembrane region" description="Helical" evidence="7">
    <location>
        <begin position="373"/>
        <end position="397"/>
    </location>
</feature>
<gene>
    <name evidence="8" type="ORF">Tsubulata_015331</name>
</gene>
<dbReference type="InterPro" id="IPR002259">
    <property type="entry name" value="Eqnu_transpt"/>
</dbReference>
<comment type="similarity">
    <text evidence="2">Belongs to the SLC29A/ENT transporter (TC 2.A.57) family.</text>
</comment>
<evidence type="ECO:0000256" key="6">
    <source>
        <dbReference type="ARBA" id="ARBA00023136"/>
    </source>
</evidence>
<feature type="transmembrane region" description="Helical" evidence="7">
    <location>
        <begin position="150"/>
        <end position="170"/>
    </location>
</feature>